<dbReference type="InterPro" id="IPR027417">
    <property type="entry name" value="P-loop_NTPase"/>
</dbReference>
<reference evidence="1" key="1">
    <citation type="journal article" date="2021" name="PeerJ">
        <title>Extensive microbial diversity within the chicken gut microbiome revealed by metagenomics and culture.</title>
        <authorList>
            <person name="Gilroy R."/>
            <person name="Ravi A."/>
            <person name="Getino M."/>
            <person name="Pursley I."/>
            <person name="Horton D.L."/>
            <person name="Alikhan N.F."/>
            <person name="Baker D."/>
            <person name="Gharbi K."/>
            <person name="Hall N."/>
            <person name="Watson M."/>
            <person name="Adriaenssens E.M."/>
            <person name="Foster-Nyarko E."/>
            <person name="Jarju S."/>
            <person name="Secka A."/>
            <person name="Antonio M."/>
            <person name="Oren A."/>
            <person name="Chaudhuri R.R."/>
            <person name="La Ragione R."/>
            <person name="Hildebrand F."/>
            <person name="Pallen M.J."/>
        </authorList>
    </citation>
    <scope>NUCLEOTIDE SEQUENCE</scope>
    <source>
        <strain evidence="1">ChiBcec8-13705</strain>
    </source>
</reference>
<sequence length="179" mass="19941">MREVAALARRGGALVAIDGRSGSGKTTLAALLARVFGCPVVHTDDYYLAFDCRAPGWQQTPAANMDLARLRLEVLDPLRAGRPAACRPYNAHEDRWGESYQIPAGRLVLCEGSYAMHPALGAYDLTLFVTCLPAVQESRLRAREGRRYDTFRARWVPLEEAYYRQYGIPARADLILRNG</sequence>
<dbReference type="GO" id="GO:0016301">
    <property type="term" value="F:kinase activity"/>
    <property type="evidence" value="ECO:0007669"/>
    <property type="project" value="UniProtKB-KW"/>
</dbReference>
<dbReference type="AlphaFoldDB" id="A0A9D2M883"/>
<dbReference type="Proteomes" id="UP000886803">
    <property type="component" value="Unassembled WGS sequence"/>
</dbReference>
<name>A0A9D2M883_9FIRM</name>
<protein>
    <submittedName>
        <fullName evidence="1">Uridine kinase</fullName>
    </submittedName>
</protein>
<dbReference type="EMBL" id="DWYG01000177">
    <property type="protein sequence ID" value="HJB42897.1"/>
    <property type="molecule type" value="Genomic_DNA"/>
</dbReference>
<gene>
    <name evidence="1" type="ORF">H9945_10415</name>
</gene>
<organism evidence="1 2">
    <name type="scientific">Candidatus Gemmiger avicola</name>
    <dbReference type="NCBI Taxonomy" id="2838605"/>
    <lineage>
        <taxon>Bacteria</taxon>
        <taxon>Bacillati</taxon>
        <taxon>Bacillota</taxon>
        <taxon>Clostridia</taxon>
        <taxon>Eubacteriales</taxon>
        <taxon>Gemmiger</taxon>
    </lineage>
</organism>
<keyword evidence="1" id="KW-0808">Transferase</keyword>
<reference evidence="1" key="2">
    <citation type="submission" date="2021-04" db="EMBL/GenBank/DDBJ databases">
        <authorList>
            <person name="Gilroy R."/>
        </authorList>
    </citation>
    <scope>NUCLEOTIDE SEQUENCE</scope>
    <source>
        <strain evidence="1">ChiBcec8-13705</strain>
    </source>
</reference>
<evidence type="ECO:0000313" key="2">
    <source>
        <dbReference type="Proteomes" id="UP000886803"/>
    </source>
</evidence>
<dbReference type="Gene3D" id="3.40.50.300">
    <property type="entry name" value="P-loop containing nucleotide triphosphate hydrolases"/>
    <property type="match status" value="1"/>
</dbReference>
<dbReference type="SUPFAM" id="SSF52540">
    <property type="entry name" value="P-loop containing nucleoside triphosphate hydrolases"/>
    <property type="match status" value="1"/>
</dbReference>
<keyword evidence="1" id="KW-0418">Kinase</keyword>
<evidence type="ECO:0000313" key="1">
    <source>
        <dbReference type="EMBL" id="HJB42897.1"/>
    </source>
</evidence>
<proteinExistence type="predicted"/>
<accession>A0A9D2M883</accession>
<comment type="caution">
    <text evidence="1">The sequence shown here is derived from an EMBL/GenBank/DDBJ whole genome shotgun (WGS) entry which is preliminary data.</text>
</comment>